<evidence type="ECO:0000259" key="25">
    <source>
        <dbReference type="Pfam" id="PF02771"/>
    </source>
</evidence>
<keyword evidence="12" id="KW-0496">Mitochondrion</keyword>
<dbReference type="EC" id="1.3.8.4" evidence="5"/>
<comment type="pathway">
    <text evidence="3">Amino-acid degradation; L-leucine degradation; (S)-3-hydroxy-3-methylglutaryl-CoA from 3-isovaleryl-CoA: step 1/3.</text>
</comment>
<dbReference type="Pfam" id="PF02771">
    <property type="entry name" value="Acyl-CoA_dh_N"/>
    <property type="match status" value="1"/>
</dbReference>
<evidence type="ECO:0000256" key="9">
    <source>
        <dbReference type="ARBA" id="ARBA00022827"/>
    </source>
</evidence>
<name>A0A1Q3F1W5_CULTA</name>
<dbReference type="GO" id="GO:0006552">
    <property type="term" value="P:L-leucine catabolic process"/>
    <property type="evidence" value="ECO:0007669"/>
    <property type="project" value="UniProtKB-UniPathway"/>
</dbReference>
<comment type="cofactor">
    <cofactor evidence="1 21 22">
        <name>FAD</name>
        <dbReference type="ChEBI" id="CHEBI:57692"/>
    </cofactor>
</comment>
<evidence type="ECO:0000256" key="16">
    <source>
        <dbReference type="ARBA" id="ARBA00048345"/>
    </source>
</evidence>
<evidence type="ECO:0000256" key="3">
    <source>
        <dbReference type="ARBA" id="ARBA00004898"/>
    </source>
</evidence>
<dbReference type="SUPFAM" id="SSF56645">
    <property type="entry name" value="Acyl-CoA dehydrogenase NM domain-like"/>
    <property type="match status" value="1"/>
</dbReference>
<dbReference type="Gene3D" id="2.40.110.10">
    <property type="entry name" value="Butyryl-CoA Dehydrogenase, subunit A, domain 2"/>
    <property type="match status" value="1"/>
</dbReference>
<dbReference type="PROSITE" id="PS00073">
    <property type="entry name" value="ACYL_COA_DH_2"/>
    <property type="match status" value="1"/>
</dbReference>
<dbReference type="PANTHER" id="PTHR43884">
    <property type="entry name" value="ACYL-COA DEHYDROGENASE"/>
    <property type="match status" value="1"/>
</dbReference>
<dbReference type="InterPro" id="IPR046373">
    <property type="entry name" value="Acyl-CoA_Oxase/DH_mid-dom_sf"/>
</dbReference>
<feature type="binding site" evidence="21">
    <location>
        <begin position="379"/>
        <end position="383"/>
    </location>
    <ligand>
        <name>FAD</name>
        <dbReference type="ChEBI" id="CHEBI:57692"/>
    </ligand>
</feature>
<comment type="catalytic activity">
    <reaction evidence="16">
        <text>pentanoyl-CoA + oxidized [electron-transfer flavoprotein] + H(+) = (2E)-pentenoyl-CoA + reduced [electron-transfer flavoprotein]</text>
        <dbReference type="Rhea" id="RHEA:43456"/>
        <dbReference type="Rhea" id="RHEA-COMP:10685"/>
        <dbReference type="Rhea" id="RHEA-COMP:10686"/>
        <dbReference type="ChEBI" id="CHEBI:15378"/>
        <dbReference type="ChEBI" id="CHEBI:57389"/>
        <dbReference type="ChEBI" id="CHEBI:57692"/>
        <dbReference type="ChEBI" id="CHEBI:58307"/>
        <dbReference type="ChEBI" id="CHEBI:86160"/>
    </reaction>
</comment>
<evidence type="ECO:0000256" key="11">
    <source>
        <dbReference type="ARBA" id="ARBA00023002"/>
    </source>
</evidence>
<feature type="binding site" evidence="21">
    <location>
        <begin position="198"/>
        <end position="200"/>
    </location>
    <ligand>
        <name>FAD</name>
        <dbReference type="ChEBI" id="CHEBI:57692"/>
    </ligand>
</feature>
<evidence type="ECO:0000256" key="8">
    <source>
        <dbReference type="ARBA" id="ARBA00022630"/>
    </source>
</evidence>
<dbReference type="Gene3D" id="1.20.140.10">
    <property type="entry name" value="Butyryl-CoA Dehydrogenase, subunit A, domain 3"/>
    <property type="match status" value="1"/>
</dbReference>
<evidence type="ECO:0000259" key="24">
    <source>
        <dbReference type="Pfam" id="PF02770"/>
    </source>
</evidence>
<dbReference type="GO" id="GO:0008470">
    <property type="term" value="F:3-methylbutanoyl-CoA dehydrogenase activity"/>
    <property type="evidence" value="ECO:0007669"/>
    <property type="project" value="UniProtKB-EC"/>
</dbReference>
<feature type="binding site" evidence="21">
    <location>
        <begin position="408"/>
        <end position="410"/>
    </location>
    <ligand>
        <name>FAD</name>
        <dbReference type="ChEBI" id="CHEBI:57692"/>
    </ligand>
</feature>
<keyword evidence="8 22" id="KW-0285">Flavoprotein</keyword>
<feature type="domain" description="Acyl-CoA dehydrogenase/oxidase C-terminal" evidence="23">
    <location>
        <begin position="272"/>
        <end position="420"/>
    </location>
</feature>
<dbReference type="UniPathway" id="UPA00363">
    <property type="reaction ID" value="UER00860"/>
</dbReference>
<dbReference type="InterPro" id="IPR037069">
    <property type="entry name" value="AcylCoA_DH/ox_N_sf"/>
</dbReference>
<comment type="catalytic activity">
    <reaction evidence="17">
        <text>hexanoyl-CoA + oxidized [electron-transfer flavoprotein] + H(+) = (2E)-hexenoyl-CoA + reduced [electron-transfer flavoprotein]</text>
        <dbReference type="Rhea" id="RHEA:43464"/>
        <dbReference type="Rhea" id="RHEA-COMP:10685"/>
        <dbReference type="Rhea" id="RHEA-COMP:10686"/>
        <dbReference type="ChEBI" id="CHEBI:15378"/>
        <dbReference type="ChEBI" id="CHEBI:57692"/>
        <dbReference type="ChEBI" id="CHEBI:58307"/>
        <dbReference type="ChEBI" id="CHEBI:62077"/>
        <dbReference type="ChEBI" id="CHEBI:62620"/>
    </reaction>
</comment>
<evidence type="ECO:0000256" key="13">
    <source>
        <dbReference type="ARBA" id="ARBA00031895"/>
    </source>
</evidence>
<evidence type="ECO:0000256" key="22">
    <source>
        <dbReference type="RuleBase" id="RU362125"/>
    </source>
</evidence>
<evidence type="ECO:0000259" key="23">
    <source>
        <dbReference type="Pfam" id="PF00441"/>
    </source>
</evidence>
<dbReference type="EC" id="1.3.8.1" evidence="6"/>
<dbReference type="Pfam" id="PF02770">
    <property type="entry name" value="Acyl-CoA_dh_M"/>
    <property type="match status" value="1"/>
</dbReference>
<dbReference type="CDD" id="cd01156">
    <property type="entry name" value="IVD"/>
    <property type="match status" value="1"/>
</dbReference>
<evidence type="ECO:0000256" key="4">
    <source>
        <dbReference type="ARBA" id="ARBA00009347"/>
    </source>
</evidence>
<dbReference type="InterPro" id="IPR009075">
    <property type="entry name" value="AcylCo_DH/oxidase_C"/>
</dbReference>
<dbReference type="SUPFAM" id="SSF47203">
    <property type="entry name" value="Acyl-CoA dehydrogenase C-terminal domain-like"/>
    <property type="match status" value="1"/>
</dbReference>
<evidence type="ECO:0000256" key="7">
    <source>
        <dbReference type="ARBA" id="ARBA00018258"/>
    </source>
</evidence>
<dbReference type="AlphaFoldDB" id="A0A1Q3F1W5"/>
<keyword evidence="11 22" id="KW-0560">Oxidoreductase</keyword>
<evidence type="ECO:0000256" key="17">
    <source>
        <dbReference type="ARBA" id="ARBA00048375"/>
    </source>
</evidence>
<feature type="binding site" evidence="21">
    <location>
        <position position="322"/>
    </location>
    <ligand>
        <name>FAD</name>
        <dbReference type="ChEBI" id="CHEBI:57692"/>
    </ligand>
</feature>
<dbReference type="FunFam" id="2.40.110.10:FF:000004">
    <property type="entry name" value="Isovaleryl-CoA dehydrogenase, mitochondrial"/>
    <property type="match status" value="1"/>
</dbReference>
<feature type="binding site" evidence="20">
    <location>
        <begin position="406"/>
        <end position="407"/>
    </location>
    <ligand>
        <name>substrate</name>
    </ligand>
</feature>
<comment type="similarity">
    <text evidence="4 22">Belongs to the acyl-CoA dehydrogenase family.</text>
</comment>
<evidence type="ECO:0000256" key="5">
    <source>
        <dbReference type="ARBA" id="ARBA00012044"/>
    </source>
</evidence>
<protein>
    <recommendedName>
        <fullName evidence="7">Isovaleryl-CoA dehydrogenase, mitochondrial</fullName>
        <ecNumber evidence="6">1.3.8.1</ecNumber>
        <ecNumber evidence="5">1.3.8.4</ecNumber>
    </recommendedName>
    <alternativeName>
        <fullName evidence="13">Butyryl-CoA dehydrogenase</fullName>
    </alternativeName>
</protein>
<feature type="domain" description="Acyl-CoA dehydrogenase/oxidase N-terminal" evidence="25">
    <location>
        <begin position="46"/>
        <end position="160"/>
    </location>
</feature>
<evidence type="ECO:0000256" key="15">
    <source>
        <dbReference type="ARBA" id="ARBA00047736"/>
    </source>
</evidence>
<feature type="binding site" evidence="21">
    <location>
        <position position="311"/>
    </location>
    <ligand>
        <name>FAD</name>
        <dbReference type="ChEBI" id="CHEBI:57692"/>
    </ligand>
</feature>
<dbReference type="InterPro" id="IPR034183">
    <property type="entry name" value="IVD"/>
</dbReference>
<evidence type="ECO:0000313" key="26">
    <source>
        <dbReference type="EMBL" id="JAV21488.1"/>
    </source>
</evidence>
<evidence type="ECO:0000256" key="10">
    <source>
        <dbReference type="ARBA" id="ARBA00022946"/>
    </source>
</evidence>
<dbReference type="InterPro" id="IPR006091">
    <property type="entry name" value="Acyl-CoA_Oxase/DH_mid-dom"/>
</dbReference>
<sequence length="425" mass="46655">MSIRNLTTAARFLTKGLRPKPQGLIAGVGTRSLSHYPIDETIFGLTEEQQQLRQTVFNFAQNELAPFAQEIDKQNEFKDLRNFWKKMGDLGLLGPTVKPEYGGLGGSYLDHCIINEELSRASGAIALSYGAHSNLCVNQIHRNGTEEQKNTYLPKLISGEHIGALAMSEPGSGSDVVSMKTRADKKGDYYVLNGNKFWITNGPDADTYIIYAKTDLSVKPQHGITAFIVERDTPGFSRGPKLDKLGIRGSGTCELIFEDAKVPAKNILGELNKGVYVLMSGLDYERLVLAAGPVGLMQAACDVAFDYAHSRKQFNTRIGEFQLLQGKMADMYTTMNACRAYLYSVARSCDLGKANPKDCAGVILYCAEKATQVALEAIQILGGNGYINDYPAGRIMRDAKLYEIGAGTSEIRRMIIGRALNSEYK</sequence>
<comment type="function">
    <text evidence="14">Catalyzes the conversion of isovaleryl-CoA/3-methylbutanoyl-CoA to 3-methylbut-2-enoyl-CoA as an intermediate step in the leucine (Leu) catabolic pathway. To a lesser extent, is also able to catalyze the oxidation of other saturated short-chain acyl-CoA thioesters as pentanoyl-CoA, hexenoyl-CoA and butenoyl-CoA.</text>
</comment>
<comment type="catalytic activity">
    <reaction evidence="18">
        <text>3-methylbutanoyl-CoA + oxidized [electron-transfer flavoprotein] + H(+) = 3-methylbut-2-enoyl-CoA + reduced [electron-transfer flavoprotein]</text>
        <dbReference type="Rhea" id="RHEA:12276"/>
        <dbReference type="Rhea" id="RHEA-COMP:10685"/>
        <dbReference type="Rhea" id="RHEA-COMP:10686"/>
        <dbReference type="ChEBI" id="CHEBI:15378"/>
        <dbReference type="ChEBI" id="CHEBI:57344"/>
        <dbReference type="ChEBI" id="CHEBI:57345"/>
        <dbReference type="ChEBI" id="CHEBI:57692"/>
        <dbReference type="ChEBI" id="CHEBI:58307"/>
        <dbReference type="EC" id="1.3.8.4"/>
    </reaction>
</comment>
<dbReference type="InterPro" id="IPR013786">
    <property type="entry name" value="AcylCoA_DH/ox_N"/>
</dbReference>
<evidence type="ECO:0000256" key="21">
    <source>
        <dbReference type="PIRSR" id="PIRSR634183-3"/>
    </source>
</evidence>
<dbReference type="InterPro" id="IPR009100">
    <property type="entry name" value="AcylCoA_DH/oxidase_NM_dom_sf"/>
</dbReference>
<comment type="catalytic activity">
    <reaction evidence="15">
        <text>butanoyl-CoA + oxidized [electron-transfer flavoprotein] + H(+) = (2E)-butenoyl-CoA + reduced [electron-transfer flavoprotein]</text>
        <dbReference type="Rhea" id="RHEA:24004"/>
        <dbReference type="Rhea" id="RHEA-COMP:10685"/>
        <dbReference type="Rhea" id="RHEA-COMP:10686"/>
        <dbReference type="ChEBI" id="CHEBI:15378"/>
        <dbReference type="ChEBI" id="CHEBI:57332"/>
        <dbReference type="ChEBI" id="CHEBI:57371"/>
        <dbReference type="ChEBI" id="CHEBI:57692"/>
        <dbReference type="ChEBI" id="CHEBI:58307"/>
        <dbReference type="EC" id="1.3.8.1"/>
    </reaction>
</comment>
<dbReference type="Gene3D" id="1.10.540.10">
    <property type="entry name" value="Acyl-CoA dehydrogenase/oxidase, N-terminal domain"/>
    <property type="match status" value="1"/>
</dbReference>
<evidence type="ECO:0000256" key="1">
    <source>
        <dbReference type="ARBA" id="ARBA00001974"/>
    </source>
</evidence>
<feature type="binding site" evidence="20">
    <location>
        <position position="174"/>
    </location>
    <ligand>
        <name>substrate</name>
    </ligand>
</feature>
<evidence type="ECO:0000256" key="12">
    <source>
        <dbReference type="ARBA" id="ARBA00023128"/>
    </source>
</evidence>
<reference evidence="26" key="1">
    <citation type="submission" date="2017-01" db="EMBL/GenBank/DDBJ databases">
        <title>A deep insight into the sialotranscriptome of adult male and female Cluex tarsalis mosquitoes.</title>
        <authorList>
            <person name="Ribeiro J.M."/>
            <person name="Moreira F."/>
            <person name="Bernard K.A."/>
            <person name="Calvo E."/>
        </authorList>
    </citation>
    <scope>NUCLEOTIDE SEQUENCE</scope>
    <source>
        <strain evidence="26">Kern County</strain>
        <tissue evidence="26">Salivary glands</tissue>
    </source>
</reference>
<feature type="binding site" evidence="21">
    <location>
        <begin position="165"/>
        <end position="174"/>
    </location>
    <ligand>
        <name>FAD</name>
        <dbReference type="ChEBI" id="CHEBI:57692"/>
    </ligand>
</feature>
<evidence type="ECO:0000256" key="20">
    <source>
        <dbReference type="PIRSR" id="PIRSR634183-2"/>
    </source>
</evidence>
<feature type="binding site" evidence="20">
    <location>
        <position position="276"/>
    </location>
    <ligand>
        <name>substrate</name>
    </ligand>
</feature>
<dbReference type="GO" id="GO:0050660">
    <property type="term" value="F:flavin adenine dinucleotide binding"/>
    <property type="evidence" value="ECO:0007669"/>
    <property type="project" value="InterPro"/>
</dbReference>
<dbReference type="FunFam" id="1.10.540.10:FF:000007">
    <property type="entry name" value="Isovaleryl-CoA dehydrogenase, mitochondrial"/>
    <property type="match status" value="1"/>
</dbReference>
<evidence type="ECO:0000256" key="14">
    <source>
        <dbReference type="ARBA" id="ARBA00045583"/>
    </source>
</evidence>
<dbReference type="FunFam" id="1.20.140.10:FF:000003">
    <property type="entry name" value="isovaleryl-CoA dehydrogenase, mitochondrial"/>
    <property type="match status" value="1"/>
</dbReference>
<organism evidence="26">
    <name type="scientific">Culex tarsalis</name>
    <name type="common">Encephalitis mosquito</name>
    <dbReference type="NCBI Taxonomy" id="7177"/>
    <lineage>
        <taxon>Eukaryota</taxon>
        <taxon>Metazoa</taxon>
        <taxon>Ecdysozoa</taxon>
        <taxon>Arthropoda</taxon>
        <taxon>Hexapoda</taxon>
        <taxon>Insecta</taxon>
        <taxon>Pterygota</taxon>
        <taxon>Neoptera</taxon>
        <taxon>Endopterygota</taxon>
        <taxon>Diptera</taxon>
        <taxon>Nematocera</taxon>
        <taxon>Culicoidea</taxon>
        <taxon>Culicidae</taxon>
        <taxon>Culicinae</taxon>
        <taxon>Culicini</taxon>
        <taxon>Culex</taxon>
        <taxon>Culex</taxon>
    </lineage>
</organism>
<dbReference type="GO" id="GO:0005739">
    <property type="term" value="C:mitochondrion"/>
    <property type="evidence" value="ECO:0007669"/>
    <property type="project" value="UniProtKB-SubCell"/>
</dbReference>
<keyword evidence="9 21" id="KW-0274">FAD</keyword>
<proteinExistence type="inferred from homology"/>
<feature type="domain" description="Acyl-CoA oxidase/dehydrogenase middle" evidence="24">
    <location>
        <begin position="164"/>
        <end position="259"/>
    </location>
</feature>
<feature type="binding site" evidence="20">
    <location>
        <begin position="283"/>
        <end position="286"/>
    </location>
    <ligand>
        <name>substrate</name>
    </ligand>
</feature>
<dbReference type="InterPro" id="IPR036250">
    <property type="entry name" value="AcylCo_DH-like_C"/>
</dbReference>
<feature type="active site" description="Proton acceptor" evidence="19">
    <location>
        <position position="285"/>
    </location>
</feature>
<dbReference type="PANTHER" id="PTHR43884:SF12">
    <property type="entry name" value="ISOVALERYL-COA DEHYDROGENASE, MITOCHONDRIAL-RELATED"/>
    <property type="match status" value="1"/>
</dbReference>
<evidence type="ECO:0000256" key="18">
    <source>
        <dbReference type="ARBA" id="ARBA00052875"/>
    </source>
</evidence>
<evidence type="ECO:0000256" key="19">
    <source>
        <dbReference type="PIRSR" id="PIRSR634183-1"/>
    </source>
</evidence>
<dbReference type="EMBL" id="GFDL01013557">
    <property type="protein sequence ID" value="JAV21488.1"/>
    <property type="molecule type" value="Transcribed_RNA"/>
</dbReference>
<comment type="subcellular location">
    <subcellularLocation>
        <location evidence="2">Mitochondrion</location>
    </subcellularLocation>
</comment>
<dbReference type="InterPro" id="IPR006089">
    <property type="entry name" value="Acyl-CoA_DH_CS"/>
</dbReference>
<evidence type="ECO:0000256" key="6">
    <source>
        <dbReference type="ARBA" id="ARBA00012046"/>
    </source>
</evidence>
<dbReference type="PROSITE" id="PS00072">
    <property type="entry name" value="ACYL_COA_DH_1"/>
    <property type="match status" value="1"/>
</dbReference>
<accession>A0A1Q3F1W5</accession>
<evidence type="ECO:0000256" key="2">
    <source>
        <dbReference type="ARBA" id="ARBA00004173"/>
    </source>
</evidence>
<keyword evidence="10" id="KW-0809">Transit peptide</keyword>
<dbReference type="Pfam" id="PF00441">
    <property type="entry name" value="Acyl-CoA_dh_1"/>
    <property type="match status" value="1"/>
</dbReference>